<evidence type="ECO:0000256" key="2">
    <source>
        <dbReference type="ARBA" id="ARBA00005969"/>
    </source>
</evidence>
<feature type="compositionally biased region" description="Low complexity" evidence="12">
    <location>
        <begin position="203"/>
        <end position="212"/>
    </location>
</feature>
<evidence type="ECO:0000256" key="9">
    <source>
        <dbReference type="ARBA" id="ARBA00023242"/>
    </source>
</evidence>
<keyword evidence="5" id="KW-0677">Repeat</keyword>
<evidence type="ECO:0000256" key="3">
    <source>
        <dbReference type="ARBA" id="ARBA00022491"/>
    </source>
</evidence>
<dbReference type="Proteomes" id="UP000504627">
    <property type="component" value="Unplaced"/>
</dbReference>
<gene>
    <name evidence="15" type="primary">TLE4</name>
</gene>
<feature type="repeat" description="WD" evidence="10">
    <location>
        <begin position="615"/>
        <end position="656"/>
    </location>
</feature>
<feature type="domain" description="Groucho/TLE N-terminal Q-rich" evidence="13">
    <location>
        <begin position="24"/>
        <end position="138"/>
    </location>
</feature>
<feature type="compositionally biased region" description="Basic and acidic residues" evidence="12">
    <location>
        <begin position="277"/>
        <end position="289"/>
    </location>
</feature>
<dbReference type="FunFam" id="2.130.10.10:FF:000001">
    <property type="entry name" value="transducin-like enhancer protein 3 isoform X1"/>
    <property type="match status" value="1"/>
</dbReference>
<dbReference type="PROSITE" id="PS50294">
    <property type="entry name" value="WD_REPEATS_REGION"/>
    <property type="match status" value="1"/>
</dbReference>
<protein>
    <submittedName>
        <fullName evidence="15">Transducin-like enhancer protein 4 isoform X2</fullName>
    </submittedName>
</protein>
<dbReference type="Pfam" id="PF00400">
    <property type="entry name" value="WD40"/>
    <property type="match status" value="6"/>
</dbReference>
<evidence type="ECO:0000313" key="15">
    <source>
        <dbReference type="RefSeq" id="XP_027592955.1"/>
    </source>
</evidence>
<organism evidence="14 15">
    <name type="scientific">Pipra filicauda</name>
    <name type="common">Wire-tailed manakin</name>
    <dbReference type="NCBI Taxonomy" id="649802"/>
    <lineage>
        <taxon>Eukaryota</taxon>
        <taxon>Metazoa</taxon>
        <taxon>Chordata</taxon>
        <taxon>Craniata</taxon>
        <taxon>Vertebrata</taxon>
        <taxon>Euteleostomi</taxon>
        <taxon>Archelosauria</taxon>
        <taxon>Archosauria</taxon>
        <taxon>Dinosauria</taxon>
        <taxon>Saurischia</taxon>
        <taxon>Theropoda</taxon>
        <taxon>Coelurosauria</taxon>
        <taxon>Aves</taxon>
        <taxon>Neognathae</taxon>
        <taxon>Neoaves</taxon>
        <taxon>Telluraves</taxon>
        <taxon>Australaves</taxon>
        <taxon>Passeriformes</taxon>
        <taxon>Pipridae</taxon>
        <taxon>Pipra</taxon>
    </lineage>
</organism>
<feature type="repeat" description="WD" evidence="10">
    <location>
        <begin position="697"/>
        <end position="728"/>
    </location>
</feature>
<proteinExistence type="inferred from homology"/>
<feature type="compositionally biased region" description="Polar residues" evidence="12">
    <location>
        <begin position="261"/>
        <end position="275"/>
    </location>
</feature>
<keyword evidence="7" id="KW-0805">Transcription regulation</keyword>
<dbReference type="CDD" id="cd00200">
    <property type="entry name" value="WD40"/>
    <property type="match status" value="1"/>
</dbReference>
<evidence type="ECO:0000256" key="11">
    <source>
        <dbReference type="SAM" id="Coils"/>
    </source>
</evidence>
<name>A0A6J2HYL6_9PASS</name>
<dbReference type="GeneID" id="113996262"/>
<keyword evidence="14" id="KW-1185">Reference proteome</keyword>
<feature type="region of interest" description="Disordered" evidence="12">
    <location>
        <begin position="140"/>
        <end position="162"/>
    </location>
</feature>
<dbReference type="AlphaFoldDB" id="A0A6J2HYL6"/>
<reference evidence="15" key="1">
    <citation type="submission" date="2025-08" db="UniProtKB">
        <authorList>
            <consortium name="RefSeq"/>
        </authorList>
    </citation>
    <scope>IDENTIFICATION</scope>
    <source>
        <tissue evidence="15">Muscle</tissue>
    </source>
</reference>
<feature type="region of interest" description="Disordered" evidence="12">
    <location>
        <begin position="182"/>
        <end position="358"/>
    </location>
</feature>
<feature type="compositionally biased region" description="Basic and acidic residues" evidence="12">
    <location>
        <begin position="215"/>
        <end position="252"/>
    </location>
</feature>
<accession>A0A6J2HYL6</accession>
<feature type="region of interest" description="Disordered" evidence="12">
    <location>
        <begin position="1"/>
        <end position="22"/>
    </location>
</feature>
<dbReference type="PRINTS" id="PR01850">
    <property type="entry name" value="GROUCHOFAMLY"/>
</dbReference>
<dbReference type="PANTHER" id="PTHR10814:SF31">
    <property type="entry name" value="TRANSDUCIN-LIKE ENHANCER PROTEIN 4"/>
    <property type="match status" value="1"/>
</dbReference>
<keyword evidence="8" id="KW-0804">Transcription</keyword>
<dbReference type="GO" id="GO:0090090">
    <property type="term" value="P:negative regulation of canonical Wnt signaling pathway"/>
    <property type="evidence" value="ECO:0007669"/>
    <property type="project" value="TreeGrafter"/>
</dbReference>
<evidence type="ECO:0000256" key="6">
    <source>
        <dbReference type="ARBA" id="ARBA00022843"/>
    </source>
</evidence>
<dbReference type="GO" id="GO:0003714">
    <property type="term" value="F:transcription corepressor activity"/>
    <property type="evidence" value="ECO:0007669"/>
    <property type="project" value="TreeGrafter"/>
</dbReference>
<dbReference type="Gene3D" id="2.130.10.10">
    <property type="entry name" value="YVTN repeat-like/Quinoprotein amine dehydrogenase"/>
    <property type="match status" value="1"/>
</dbReference>
<dbReference type="SMART" id="SM00320">
    <property type="entry name" value="WD40"/>
    <property type="match status" value="7"/>
</dbReference>
<evidence type="ECO:0000256" key="12">
    <source>
        <dbReference type="SAM" id="MobiDB-lite"/>
    </source>
</evidence>
<evidence type="ECO:0000256" key="7">
    <source>
        <dbReference type="ARBA" id="ARBA00023015"/>
    </source>
</evidence>
<feature type="compositionally biased region" description="Polar residues" evidence="12">
    <location>
        <begin position="317"/>
        <end position="328"/>
    </location>
</feature>
<keyword evidence="11" id="KW-0175">Coiled coil</keyword>
<evidence type="ECO:0000313" key="14">
    <source>
        <dbReference type="Proteomes" id="UP000504627"/>
    </source>
</evidence>
<dbReference type="GO" id="GO:0005667">
    <property type="term" value="C:transcription regulator complex"/>
    <property type="evidence" value="ECO:0007669"/>
    <property type="project" value="TreeGrafter"/>
</dbReference>
<dbReference type="InterPro" id="IPR036322">
    <property type="entry name" value="WD40_repeat_dom_sf"/>
</dbReference>
<keyword evidence="4 10" id="KW-0853">WD repeat</keyword>
<feature type="coiled-coil region" evidence="11">
    <location>
        <begin position="32"/>
        <end position="59"/>
    </location>
</feature>
<feature type="compositionally biased region" description="Basic and acidic residues" evidence="12">
    <location>
        <begin position="183"/>
        <end position="202"/>
    </location>
</feature>
<comment type="subcellular location">
    <subcellularLocation>
        <location evidence="1">Nucleus</location>
    </subcellularLocation>
</comment>
<dbReference type="SUPFAM" id="SSF50978">
    <property type="entry name" value="WD40 repeat-like"/>
    <property type="match status" value="1"/>
</dbReference>
<evidence type="ECO:0000256" key="4">
    <source>
        <dbReference type="ARBA" id="ARBA00022574"/>
    </source>
</evidence>
<dbReference type="InterPro" id="IPR005617">
    <property type="entry name" value="Groucho/TLE_N"/>
</dbReference>
<dbReference type="InterPro" id="IPR009146">
    <property type="entry name" value="Groucho_enhance"/>
</dbReference>
<dbReference type="PANTHER" id="PTHR10814">
    <property type="entry name" value="TRANSDUCIN-LIKE ENHANCER PROTEIN"/>
    <property type="match status" value="1"/>
</dbReference>
<dbReference type="InterPro" id="IPR015943">
    <property type="entry name" value="WD40/YVTN_repeat-like_dom_sf"/>
</dbReference>
<keyword evidence="3" id="KW-0678">Repressor</keyword>
<dbReference type="GO" id="GO:0005634">
    <property type="term" value="C:nucleus"/>
    <property type="evidence" value="ECO:0007669"/>
    <property type="project" value="UniProtKB-SubCell"/>
</dbReference>
<evidence type="ECO:0000256" key="1">
    <source>
        <dbReference type="ARBA" id="ARBA00004123"/>
    </source>
</evidence>
<dbReference type="PROSITE" id="PS50082">
    <property type="entry name" value="WD_REPEATS_2"/>
    <property type="match status" value="3"/>
</dbReference>
<evidence type="ECO:0000256" key="8">
    <source>
        <dbReference type="ARBA" id="ARBA00023163"/>
    </source>
</evidence>
<comment type="similarity">
    <text evidence="2">Belongs to the WD repeat Groucho/TLE family.</text>
</comment>
<dbReference type="PROSITE" id="PS00678">
    <property type="entry name" value="WD_REPEATS_1"/>
    <property type="match status" value="2"/>
</dbReference>
<dbReference type="Pfam" id="PF03920">
    <property type="entry name" value="TLE_N"/>
    <property type="match status" value="1"/>
</dbReference>
<feature type="repeat" description="WD" evidence="10">
    <location>
        <begin position="573"/>
        <end position="614"/>
    </location>
</feature>
<dbReference type="CTD" id="7091"/>
<keyword evidence="9" id="KW-0539">Nucleus</keyword>
<feature type="compositionally biased region" description="Low complexity" evidence="12">
    <location>
        <begin position="290"/>
        <end position="305"/>
    </location>
</feature>
<evidence type="ECO:0000256" key="10">
    <source>
        <dbReference type="PROSITE-ProRule" id="PRU00221"/>
    </source>
</evidence>
<sequence length="773" mass="83784">MIRDLSKMYPQTRHPAPHQPAQPFKFTISESCDRIKEEFQFLQAQYHSLKLECEKLASEKTEMQRHYVMYYEMSYGLNIEMHKQAEIVKRLNAICAQVIPFLSQEHQQQVVQAVERAKQVTMAELNAIIGQQLQAQHLSHGHGLPVPLTPHPSGLQPPAIPPIGSSAGLLALSSALGGQSHLPIKDEKKHHDNDHQRDRDSIKSSSVSPSASFRTGEKHRNSTDYSSDSKKQKTEEKEIAARYDSDGEKSDDNLVVDVSNEDPSSPRGSPAQSPRENGLDKTRLLKKDAPISPSSIASSSSTPSSKSKELSLNEKSTTPVSKSNTPTPRTDAPTPGSNSTPGLRSVPGKPPSVDPIASGLRTPMAVPCPYPTPFGIVPHAGMNGELTSPGAAYAGLHNISPQMSAAAAAAAAAAAYGRSPVVGFDPHHHMRVPGIPPNLTGIPGGKPAYSFHVSADGQMQPVPFPPDALIGPGIPRHARQINTLNHGEVVCAVTISNPTRHVYTGGKGCVKVWDISHPGNKSPVSQLDCLNRDNYIRSCRLLPDGRTLIVGGEASTLSIWDLAAPTPRIKAELTSSAPACYALAISPDSKVCFSCCSDGNIAVWDLHNQTLVRQFQGHTDGASCIDISNDGTKLWTGGLDNTVRSWDLREGRQLQQHDFTSQIFSLGYCPTGEWLAVGMENSNVEVLHVTKPDKYQLHLHESCVLSLKFAHCGKWFVSTGKDNLLNAWRTPYGASIFQSKESSSVLSCDISVDDKYIVTGSGDKKATVYEVIY</sequence>
<dbReference type="InterPro" id="IPR001680">
    <property type="entry name" value="WD40_rpt"/>
</dbReference>
<dbReference type="RefSeq" id="XP_027592955.1">
    <property type="nucleotide sequence ID" value="XM_027737154.2"/>
</dbReference>
<keyword evidence="6" id="KW-0832">Ubl conjugation</keyword>
<evidence type="ECO:0000256" key="5">
    <source>
        <dbReference type="ARBA" id="ARBA00022737"/>
    </source>
</evidence>
<evidence type="ECO:0000259" key="13">
    <source>
        <dbReference type="Pfam" id="PF03920"/>
    </source>
</evidence>
<dbReference type="InterPro" id="IPR019775">
    <property type="entry name" value="WD40_repeat_CS"/>
</dbReference>